<keyword evidence="4" id="KW-0808">Transferase</keyword>
<dbReference type="GO" id="GO:0009401">
    <property type="term" value="P:phosphoenolpyruvate-dependent sugar phosphotransferase system"/>
    <property type="evidence" value="ECO:0007669"/>
    <property type="project" value="UniProtKB-KW"/>
</dbReference>
<dbReference type="EMBL" id="CP003218">
    <property type="protein sequence ID" value="AEX05521.1"/>
    <property type="molecule type" value="Genomic_DNA"/>
</dbReference>
<gene>
    <name evidence="9" type="ordered locus">KOX_18995</name>
</gene>
<evidence type="ECO:0000256" key="2">
    <source>
        <dbReference type="ARBA" id="ARBA00022553"/>
    </source>
</evidence>
<name>A0A0H3H893_KLEM8</name>
<dbReference type="InterPro" id="IPR003501">
    <property type="entry name" value="PTS_EIIB_2/3"/>
</dbReference>
<dbReference type="Proteomes" id="UP000007843">
    <property type="component" value="Chromosome"/>
</dbReference>
<keyword evidence="1" id="KW-0813">Transport</keyword>
<dbReference type="PATRIC" id="fig|1006551.4.peg.3801"/>
<proteinExistence type="predicted"/>
<dbReference type="PANTHER" id="PTHR34581:SF2">
    <property type="entry name" value="PTS SYSTEM N,N'-DIACETYLCHITOBIOSE-SPECIFIC EIIB COMPONENT"/>
    <property type="match status" value="1"/>
</dbReference>
<dbReference type="InterPro" id="IPR013012">
    <property type="entry name" value="PTS_EIIB_3"/>
</dbReference>
<dbReference type="InterPro" id="IPR051819">
    <property type="entry name" value="PTS_sugar-specific_EIIB"/>
</dbReference>
<feature type="modified residue" description="Phosphocysteine; by EIIA" evidence="7">
    <location>
        <position position="8"/>
    </location>
</feature>
<dbReference type="InterPro" id="IPR036095">
    <property type="entry name" value="PTS_EIIB-like_sf"/>
</dbReference>
<dbReference type="PROSITE" id="PS51100">
    <property type="entry name" value="PTS_EIIB_TYPE_3"/>
    <property type="match status" value="1"/>
</dbReference>
<evidence type="ECO:0000313" key="10">
    <source>
        <dbReference type="Proteomes" id="UP000007843"/>
    </source>
</evidence>
<dbReference type="RefSeq" id="WP_004850294.1">
    <property type="nucleotide sequence ID" value="NC_016612.1"/>
</dbReference>
<keyword evidence="6" id="KW-0418">Kinase</keyword>
<reference evidence="9 10" key="1">
    <citation type="journal article" date="2012" name="J. Bacteriol.">
        <title>Complete genome sequence of Klebsiella oxytoca KCTC 1686, used in production of 2,3-butanediol.</title>
        <authorList>
            <person name="Shin S.H."/>
            <person name="Kim S."/>
            <person name="Kim J.Y."/>
            <person name="Lee S."/>
            <person name="Um Y."/>
            <person name="Oh M.K."/>
            <person name="Kim Y.R."/>
            <person name="Lee J."/>
            <person name="Yang K.S."/>
        </authorList>
    </citation>
    <scope>NUCLEOTIDE SEQUENCE [LARGE SCALE GENOMIC DNA]</scope>
    <source>
        <strain evidence="10">ATCC 8724 / DSM 4798 / JCM 20051 / NBRC 3318 / NRRL B-199 / KCTC 1686</strain>
    </source>
</reference>
<sequence>MKKLLICCLFGETAGIIARKMQKIADDRQLDLLISAVGVENFFSVAPAYDGVLVAPHIQYKVEQFISALHLPQEIAVIESLPYASFDGEKILNFALNTMPSSLS</sequence>
<evidence type="ECO:0000256" key="5">
    <source>
        <dbReference type="ARBA" id="ARBA00022683"/>
    </source>
</evidence>
<evidence type="ECO:0000313" key="9">
    <source>
        <dbReference type="EMBL" id="AEX05521.1"/>
    </source>
</evidence>
<accession>A0A0H3H893</accession>
<dbReference type="GeneID" id="66560168"/>
<dbReference type="KEGG" id="kox:KOX_18995"/>
<organism evidence="9 10">
    <name type="scientific">Klebsiella michiganensis (strain ATCC 8724 / DSM 4798 / JCM 20051 / NBRC 3318 / NRRL B-199 / KCTC 1686 / BUCSAV 143 / CCM 1901)</name>
    <dbReference type="NCBI Taxonomy" id="1006551"/>
    <lineage>
        <taxon>Bacteria</taxon>
        <taxon>Pseudomonadati</taxon>
        <taxon>Pseudomonadota</taxon>
        <taxon>Gammaproteobacteria</taxon>
        <taxon>Enterobacterales</taxon>
        <taxon>Enterobacteriaceae</taxon>
        <taxon>Klebsiella/Raoultella group</taxon>
        <taxon>Klebsiella</taxon>
    </lineage>
</organism>
<evidence type="ECO:0000256" key="7">
    <source>
        <dbReference type="PROSITE-ProRule" id="PRU00423"/>
    </source>
</evidence>
<evidence type="ECO:0000256" key="4">
    <source>
        <dbReference type="ARBA" id="ARBA00022679"/>
    </source>
</evidence>
<dbReference type="AlphaFoldDB" id="A0A0H3H893"/>
<evidence type="ECO:0000256" key="3">
    <source>
        <dbReference type="ARBA" id="ARBA00022597"/>
    </source>
</evidence>
<keyword evidence="2" id="KW-0597">Phosphoprotein</keyword>
<dbReference type="HOGENOM" id="CLU_147323_2_1_6"/>
<dbReference type="GO" id="GO:0008982">
    <property type="term" value="F:protein-N(PI)-phosphohistidine-sugar phosphotransferase activity"/>
    <property type="evidence" value="ECO:0007669"/>
    <property type="project" value="InterPro"/>
</dbReference>
<dbReference type="Gene3D" id="3.40.50.2300">
    <property type="match status" value="1"/>
</dbReference>
<evidence type="ECO:0000259" key="8">
    <source>
        <dbReference type="PROSITE" id="PS51100"/>
    </source>
</evidence>
<evidence type="ECO:0000256" key="1">
    <source>
        <dbReference type="ARBA" id="ARBA00022448"/>
    </source>
</evidence>
<protein>
    <submittedName>
        <fullName evidence="9">PTS system cellobiose-specific transporter subunit IIB</fullName>
    </submittedName>
</protein>
<feature type="domain" description="PTS EIIB type-3" evidence="8">
    <location>
        <begin position="1"/>
        <end position="104"/>
    </location>
</feature>
<keyword evidence="5" id="KW-0598">Phosphotransferase system</keyword>
<evidence type="ECO:0000256" key="6">
    <source>
        <dbReference type="ARBA" id="ARBA00022777"/>
    </source>
</evidence>
<keyword evidence="3" id="KW-0762">Sugar transport</keyword>
<dbReference type="Pfam" id="PF02302">
    <property type="entry name" value="PTS_IIB"/>
    <property type="match status" value="1"/>
</dbReference>
<dbReference type="PANTHER" id="PTHR34581">
    <property type="entry name" value="PTS SYSTEM N,N'-DIACETYLCHITOBIOSE-SPECIFIC EIIB COMPONENT"/>
    <property type="match status" value="1"/>
</dbReference>
<dbReference type="GO" id="GO:0016301">
    <property type="term" value="F:kinase activity"/>
    <property type="evidence" value="ECO:0007669"/>
    <property type="project" value="UniProtKB-KW"/>
</dbReference>
<dbReference type="SUPFAM" id="SSF52794">
    <property type="entry name" value="PTS system IIB component-like"/>
    <property type="match status" value="1"/>
</dbReference>